<dbReference type="PROSITE" id="PS00092">
    <property type="entry name" value="N6_MTASE"/>
    <property type="match status" value="1"/>
</dbReference>
<proteinExistence type="predicted"/>
<dbReference type="Gene3D" id="3.30.2130.30">
    <property type="match status" value="1"/>
</dbReference>
<dbReference type="Proteomes" id="UP000036958">
    <property type="component" value="Unassembled WGS sequence"/>
</dbReference>
<dbReference type="InterPro" id="IPR000241">
    <property type="entry name" value="RlmKL-like_Mtase"/>
</dbReference>
<keyword evidence="6" id="KW-1185">Reference proteome</keyword>
<dbReference type="InterPro" id="IPR004114">
    <property type="entry name" value="THUMP_dom"/>
</dbReference>
<dbReference type="RefSeq" id="WP_053187098.1">
    <property type="nucleotide sequence ID" value="NZ_LGIA01000194.1"/>
</dbReference>
<dbReference type="InterPro" id="IPR002052">
    <property type="entry name" value="DNA_methylase_N6_adenine_CS"/>
</dbReference>
<dbReference type="GO" id="GO:0003723">
    <property type="term" value="F:RNA binding"/>
    <property type="evidence" value="ECO:0007669"/>
    <property type="project" value="UniProtKB-UniRule"/>
</dbReference>
<feature type="domain" description="THUMP" evidence="4">
    <location>
        <begin position="46"/>
        <end position="157"/>
    </location>
</feature>
<evidence type="ECO:0000256" key="2">
    <source>
        <dbReference type="ARBA" id="ARBA00022679"/>
    </source>
</evidence>
<comment type="caution">
    <text evidence="5">The sequence shown here is derived from an EMBL/GenBank/DDBJ whole genome shotgun (WGS) entry which is preliminary data.</text>
</comment>
<accession>A0A0L8V498</accession>
<evidence type="ECO:0000259" key="4">
    <source>
        <dbReference type="PROSITE" id="PS51165"/>
    </source>
</evidence>
<dbReference type="Pfam" id="PF02926">
    <property type="entry name" value="THUMP"/>
    <property type="match status" value="1"/>
</dbReference>
<dbReference type="InterPro" id="IPR053943">
    <property type="entry name" value="RlmKL-like_Mtase_CS"/>
</dbReference>
<dbReference type="CDD" id="cd11715">
    <property type="entry name" value="THUMP_AdoMetMT"/>
    <property type="match status" value="1"/>
</dbReference>
<keyword evidence="2" id="KW-0808">Transferase</keyword>
<reference evidence="6" key="1">
    <citation type="submission" date="2015-07" db="EMBL/GenBank/DDBJ databases">
        <title>Genome sequencing of Sunxiuqinia dokdonensis strain SK.</title>
        <authorList>
            <person name="Ahn S."/>
            <person name="Kim B.-C."/>
        </authorList>
    </citation>
    <scope>NUCLEOTIDE SEQUENCE [LARGE SCALE GENOMIC DNA]</scope>
    <source>
        <strain evidence="6">SK</strain>
    </source>
</reference>
<organism evidence="5 6">
    <name type="scientific">Sunxiuqinia dokdonensis</name>
    <dbReference type="NCBI Taxonomy" id="1409788"/>
    <lineage>
        <taxon>Bacteria</taxon>
        <taxon>Pseudomonadati</taxon>
        <taxon>Bacteroidota</taxon>
        <taxon>Bacteroidia</taxon>
        <taxon>Marinilabiliales</taxon>
        <taxon>Prolixibacteraceae</taxon>
        <taxon>Sunxiuqinia</taxon>
    </lineage>
</organism>
<evidence type="ECO:0000313" key="6">
    <source>
        <dbReference type="Proteomes" id="UP000036958"/>
    </source>
</evidence>
<dbReference type="InterPro" id="IPR029063">
    <property type="entry name" value="SAM-dependent_MTases_sf"/>
</dbReference>
<dbReference type="PROSITE" id="PS01261">
    <property type="entry name" value="UPF0020"/>
    <property type="match status" value="1"/>
</dbReference>
<dbReference type="InterPro" id="IPR054170">
    <property type="entry name" value="RlmL_1st"/>
</dbReference>
<dbReference type="AlphaFoldDB" id="A0A0L8V498"/>
<dbReference type="PATRIC" id="fig|1409788.3.peg.4006"/>
<name>A0A0L8V498_9BACT</name>
<dbReference type="SMART" id="SM00981">
    <property type="entry name" value="THUMP"/>
    <property type="match status" value="1"/>
</dbReference>
<dbReference type="Pfam" id="PF22020">
    <property type="entry name" value="RlmL_1st"/>
    <property type="match status" value="1"/>
</dbReference>
<dbReference type="PANTHER" id="PTHR47313">
    <property type="entry name" value="RIBOSOMAL RNA LARGE SUBUNIT METHYLTRANSFERASE K/L"/>
    <property type="match status" value="1"/>
</dbReference>
<dbReference type="OrthoDB" id="9809404at2"/>
<protein>
    <recommendedName>
        <fullName evidence="4">THUMP domain-containing protein</fullName>
    </recommendedName>
</protein>
<dbReference type="STRING" id="1409788.NC99_39190"/>
<dbReference type="PANTHER" id="PTHR47313:SF1">
    <property type="entry name" value="RIBOSOMAL RNA LARGE SUBUNIT METHYLTRANSFERASE K_L"/>
    <property type="match status" value="1"/>
</dbReference>
<evidence type="ECO:0000256" key="3">
    <source>
        <dbReference type="PROSITE-ProRule" id="PRU00529"/>
    </source>
</evidence>
<gene>
    <name evidence="5" type="ORF">NC99_39190</name>
</gene>
<keyword evidence="3" id="KW-0694">RNA-binding</keyword>
<dbReference type="Gene3D" id="3.40.50.150">
    <property type="entry name" value="Vaccinia Virus protein VP39"/>
    <property type="match status" value="1"/>
</dbReference>
<dbReference type="SUPFAM" id="SSF53335">
    <property type="entry name" value="S-adenosyl-L-methionine-dependent methyltransferases"/>
    <property type="match status" value="1"/>
</dbReference>
<sequence>MQNNLRFVATTYAGLEPVLAEELIGLGADDVELGRRSVYFSGDIGLLYRANYALRTALKILMPLRTFRIKRVDDLYHQVSKIRWEDYFDVNQTFAVQSKVFNDLFRNSMFASLKAKDAIVDRFRRISGQRPSIHVDRPDILINLHISNEECTISLDSSGESLHKRGYRIGSHEAPISEVLAAGMLKLAGWNGQEPLTDPMCGSGTIVIEAAMMAKNILPGEVRQGYGFQKWKNYKEEIFRNIKNQKDHNQLGFKIYGSDISRQNIDMAYKNAEKANVLDVVQLEIADFRTLEKKVESSFLIFNPPYGERIKSGDQAFYAMVGERLKHHHPNTTAWIISTNECLKSIGLRPEVKIPLYNGSLACSFREYKLYKGSKKSSD</sequence>
<dbReference type="EMBL" id="LGIA01000194">
    <property type="protein sequence ID" value="KOH43251.1"/>
    <property type="molecule type" value="Genomic_DNA"/>
</dbReference>
<dbReference type="GO" id="GO:0008990">
    <property type="term" value="F:rRNA (guanine-N2-)-methyltransferase activity"/>
    <property type="evidence" value="ECO:0007669"/>
    <property type="project" value="TreeGrafter"/>
</dbReference>
<evidence type="ECO:0000256" key="1">
    <source>
        <dbReference type="ARBA" id="ARBA00022603"/>
    </source>
</evidence>
<keyword evidence="1" id="KW-0489">Methyltransferase</keyword>
<dbReference type="PROSITE" id="PS51165">
    <property type="entry name" value="THUMP"/>
    <property type="match status" value="1"/>
</dbReference>
<dbReference type="Pfam" id="PF01170">
    <property type="entry name" value="UPF0020"/>
    <property type="match status" value="1"/>
</dbReference>
<dbReference type="GO" id="GO:0070043">
    <property type="term" value="F:rRNA (guanine-N7-)-methyltransferase activity"/>
    <property type="evidence" value="ECO:0007669"/>
    <property type="project" value="TreeGrafter"/>
</dbReference>
<evidence type="ECO:0000313" key="5">
    <source>
        <dbReference type="EMBL" id="KOH43251.1"/>
    </source>
</evidence>